<evidence type="ECO:0000256" key="10">
    <source>
        <dbReference type="ARBA" id="ARBA00022692"/>
    </source>
</evidence>
<accession>A0A916XM58</accession>
<feature type="transmembrane region" description="Helical" evidence="19">
    <location>
        <begin position="200"/>
        <end position="218"/>
    </location>
</feature>
<protein>
    <recommendedName>
        <fullName evidence="6 19">Adenosylcobinamide-GDP ribazoletransferase</fullName>
        <ecNumber evidence="5 19">2.7.8.26</ecNumber>
    </recommendedName>
    <alternativeName>
        <fullName evidence="16 19">Cobalamin synthase</fullName>
    </alternativeName>
    <alternativeName>
        <fullName evidence="15 19">Cobalamin-5'-phosphate synthase</fullName>
    </alternativeName>
</protein>
<sequence length="247" mass="24070">MRALADARLCLGFFTRLPAGAPAGRPLADAIWAAPIAGGAVALLSGFALLAAHAAGAPPTVAAALALGAGVLATGALHEDGLADVADGFGGGTTAARKLEIMRDSRIGTYGVVALALTLLLRWSALASVLANDGPGVAVLALLAAHAASRSLLPAMMRVLPRARGDGLSVRAGSPGAGTAALALLLGAAALLPLGLATSLIAAGLLVGWTSVLAWLALRHIGGQTGDVLGALQQGAEVAVLCAASLV</sequence>
<evidence type="ECO:0000256" key="13">
    <source>
        <dbReference type="ARBA" id="ARBA00023136"/>
    </source>
</evidence>
<evidence type="ECO:0000256" key="19">
    <source>
        <dbReference type="HAMAP-Rule" id="MF_00719"/>
    </source>
</evidence>
<proteinExistence type="inferred from homology"/>
<comment type="function">
    <text evidence="14 19">Joins adenosylcobinamide-GDP and alpha-ribazole to generate adenosylcobalamin (Ado-cobalamin). Also synthesizes adenosylcobalamin 5'-phosphate from adenosylcobinamide-GDP and alpha-ribazole 5'-phosphate.</text>
</comment>
<evidence type="ECO:0000256" key="7">
    <source>
        <dbReference type="ARBA" id="ARBA00022475"/>
    </source>
</evidence>
<evidence type="ECO:0000313" key="20">
    <source>
        <dbReference type="EMBL" id="GGC86075.1"/>
    </source>
</evidence>
<dbReference type="GO" id="GO:0008818">
    <property type="term" value="F:cobalamin 5'-phosphate synthase activity"/>
    <property type="evidence" value="ECO:0007669"/>
    <property type="project" value="UniProtKB-UniRule"/>
</dbReference>
<keyword evidence="11 19" id="KW-0460">Magnesium</keyword>
<comment type="subcellular location">
    <subcellularLocation>
        <location evidence="2 19">Cell membrane</location>
        <topology evidence="2 19">Multi-pass membrane protein</topology>
    </subcellularLocation>
</comment>
<evidence type="ECO:0000256" key="1">
    <source>
        <dbReference type="ARBA" id="ARBA00001946"/>
    </source>
</evidence>
<keyword evidence="9 19" id="KW-0808">Transferase</keyword>
<evidence type="ECO:0000256" key="5">
    <source>
        <dbReference type="ARBA" id="ARBA00013200"/>
    </source>
</evidence>
<evidence type="ECO:0000256" key="12">
    <source>
        <dbReference type="ARBA" id="ARBA00022989"/>
    </source>
</evidence>
<organism evidence="20 21">
    <name type="scientific">Chelatococcus reniformis</name>
    <dbReference type="NCBI Taxonomy" id="1494448"/>
    <lineage>
        <taxon>Bacteria</taxon>
        <taxon>Pseudomonadati</taxon>
        <taxon>Pseudomonadota</taxon>
        <taxon>Alphaproteobacteria</taxon>
        <taxon>Hyphomicrobiales</taxon>
        <taxon>Chelatococcaceae</taxon>
        <taxon>Chelatococcus</taxon>
    </lineage>
</organism>
<evidence type="ECO:0000256" key="14">
    <source>
        <dbReference type="ARBA" id="ARBA00025228"/>
    </source>
</evidence>
<keyword evidence="7 19" id="KW-1003">Cell membrane</keyword>
<comment type="catalytic activity">
    <reaction evidence="18 19">
        <text>alpha-ribazole 5'-phosphate + adenosylcob(III)inamide-GDP = adenosylcob(III)alamin 5'-phosphate + GMP + H(+)</text>
        <dbReference type="Rhea" id="RHEA:23560"/>
        <dbReference type="ChEBI" id="CHEBI:15378"/>
        <dbReference type="ChEBI" id="CHEBI:57918"/>
        <dbReference type="ChEBI" id="CHEBI:58115"/>
        <dbReference type="ChEBI" id="CHEBI:60487"/>
        <dbReference type="ChEBI" id="CHEBI:60493"/>
        <dbReference type="EC" id="2.7.8.26"/>
    </reaction>
</comment>
<reference evidence="20" key="2">
    <citation type="submission" date="2020-09" db="EMBL/GenBank/DDBJ databases">
        <authorList>
            <person name="Sun Q."/>
            <person name="Zhou Y."/>
        </authorList>
    </citation>
    <scope>NUCLEOTIDE SEQUENCE</scope>
    <source>
        <strain evidence="20">CGMCC 1.12919</strain>
    </source>
</reference>
<evidence type="ECO:0000256" key="8">
    <source>
        <dbReference type="ARBA" id="ARBA00022573"/>
    </source>
</evidence>
<keyword evidence="13 19" id="KW-0472">Membrane</keyword>
<evidence type="ECO:0000256" key="17">
    <source>
        <dbReference type="ARBA" id="ARBA00048623"/>
    </source>
</evidence>
<comment type="similarity">
    <text evidence="4 19">Belongs to the CobS family.</text>
</comment>
<evidence type="ECO:0000256" key="3">
    <source>
        <dbReference type="ARBA" id="ARBA00004663"/>
    </source>
</evidence>
<evidence type="ECO:0000256" key="11">
    <source>
        <dbReference type="ARBA" id="ARBA00022842"/>
    </source>
</evidence>
<keyword evidence="21" id="KW-1185">Reference proteome</keyword>
<dbReference type="GO" id="GO:0009236">
    <property type="term" value="P:cobalamin biosynthetic process"/>
    <property type="evidence" value="ECO:0007669"/>
    <property type="project" value="UniProtKB-UniRule"/>
</dbReference>
<dbReference type="EMBL" id="BMGG01000010">
    <property type="protein sequence ID" value="GGC86075.1"/>
    <property type="molecule type" value="Genomic_DNA"/>
</dbReference>
<evidence type="ECO:0000256" key="16">
    <source>
        <dbReference type="ARBA" id="ARBA00032853"/>
    </source>
</evidence>
<evidence type="ECO:0000256" key="6">
    <source>
        <dbReference type="ARBA" id="ARBA00015850"/>
    </source>
</evidence>
<dbReference type="InterPro" id="IPR003805">
    <property type="entry name" value="CobS"/>
</dbReference>
<keyword evidence="10 19" id="KW-0812">Transmembrane</keyword>
<comment type="catalytic activity">
    <reaction evidence="17 19">
        <text>alpha-ribazole + adenosylcob(III)inamide-GDP = adenosylcob(III)alamin + GMP + H(+)</text>
        <dbReference type="Rhea" id="RHEA:16049"/>
        <dbReference type="ChEBI" id="CHEBI:10329"/>
        <dbReference type="ChEBI" id="CHEBI:15378"/>
        <dbReference type="ChEBI" id="CHEBI:18408"/>
        <dbReference type="ChEBI" id="CHEBI:58115"/>
        <dbReference type="ChEBI" id="CHEBI:60487"/>
        <dbReference type="EC" id="2.7.8.26"/>
    </reaction>
</comment>
<dbReference type="GO" id="GO:0051073">
    <property type="term" value="F:adenosylcobinamide-GDP ribazoletransferase activity"/>
    <property type="evidence" value="ECO:0007669"/>
    <property type="project" value="UniProtKB-UniRule"/>
</dbReference>
<dbReference type="RefSeq" id="WP_244642196.1">
    <property type="nucleotide sequence ID" value="NZ_BMGG01000010.1"/>
</dbReference>
<dbReference type="Pfam" id="PF02654">
    <property type="entry name" value="CobS"/>
    <property type="match status" value="1"/>
</dbReference>
<comment type="pathway">
    <text evidence="3 19">Cofactor biosynthesis; adenosylcobalamin biosynthesis; adenosylcobalamin from cob(II)yrinate a,c-diamide: step 7/7.</text>
</comment>
<evidence type="ECO:0000256" key="15">
    <source>
        <dbReference type="ARBA" id="ARBA00032605"/>
    </source>
</evidence>
<comment type="caution">
    <text evidence="20">The sequence shown here is derived from an EMBL/GenBank/DDBJ whole genome shotgun (WGS) entry which is preliminary data.</text>
</comment>
<keyword evidence="8 19" id="KW-0169">Cobalamin biosynthesis</keyword>
<name>A0A916XM58_9HYPH</name>
<feature type="transmembrane region" description="Helical" evidence="19">
    <location>
        <begin position="137"/>
        <end position="160"/>
    </location>
</feature>
<gene>
    <name evidence="19 20" type="primary">cobS</name>
    <name evidence="20" type="ORF">GCM10010994_49960</name>
</gene>
<dbReference type="GO" id="GO:0005886">
    <property type="term" value="C:plasma membrane"/>
    <property type="evidence" value="ECO:0007669"/>
    <property type="project" value="UniProtKB-SubCell"/>
</dbReference>
<dbReference type="AlphaFoldDB" id="A0A916XM58"/>
<reference evidence="20" key="1">
    <citation type="journal article" date="2014" name="Int. J. Syst. Evol. Microbiol.">
        <title>Complete genome sequence of Corynebacterium casei LMG S-19264T (=DSM 44701T), isolated from a smear-ripened cheese.</title>
        <authorList>
            <consortium name="US DOE Joint Genome Institute (JGI-PGF)"/>
            <person name="Walter F."/>
            <person name="Albersmeier A."/>
            <person name="Kalinowski J."/>
            <person name="Ruckert C."/>
        </authorList>
    </citation>
    <scope>NUCLEOTIDE SEQUENCE</scope>
    <source>
        <strain evidence="20">CGMCC 1.12919</strain>
    </source>
</reference>
<evidence type="ECO:0000256" key="2">
    <source>
        <dbReference type="ARBA" id="ARBA00004651"/>
    </source>
</evidence>
<dbReference type="PANTHER" id="PTHR34148">
    <property type="entry name" value="ADENOSYLCOBINAMIDE-GDP RIBAZOLETRANSFERASE"/>
    <property type="match status" value="1"/>
</dbReference>
<dbReference type="Proteomes" id="UP000637002">
    <property type="component" value="Unassembled WGS sequence"/>
</dbReference>
<dbReference type="HAMAP" id="MF_00719">
    <property type="entry name" value="CobS"/>
    <property type="match status" value="1"/>
</dbReference>
<dbReference type="PANTHER" id="PTHR34148:SF1">
    <property type="entry name" value="ADENOSYLCOBINAMIDE-GDP RIBAZOLETRANSFERASE"/>
    <property type="match status" value="1"/>
</dbReference>
<feature type="transmembrane region" description="Helical" evidence="19">
    <location>
        <begin position="172"/>
        <end position="194"/>
    </location>
</feature>
<evidence type="ECO:0000256" key="18">
    <source>
        <dbReference type="ARBA" id="ARBA00049504"/>
    </source>
</evidence>
<evidence type="ECO:0000256" key="9">
    <source>
        <dbReference type="ARBA" id="ARBA00022679"/>
    </source>
</evidence>
<evidence type="ECO:0000313" key="21">
    <source>
        <dbReference type="Proteomes" id="UP000637002"/>
    </source>
</evidence>
<keyword evidence="12 19" id="KW-1133">Transmembrane helix</keyword>
<dbReference type="EC" id="2.7.8.26" evidence="5 19"/>
<feature type="transmembrane region" description="Helical" evidence="19">
    <location>
        <begin position="107"/>
        <end position="125"/>
    </location>
</feature>
<feature type="transmembrane region" description="Helical" evidence="19">
    <location>
        <begin position="30"/>
        <end position="52"/>
    </location>
</feature>
<evidence type="ECO:0000256" key="4">
    <source>
        <dbReference type="ARBA" id="ARBA00010561"/>
    </source>
</evidence>
<comment type="cofactor">
    <cofactor evidence="1 19">
        <name>Mg(2+)</name>
        <dbReference type="ChEBI" id="CHEBI:18420"/>
    </cofactor>
</comment>